<proteinExistence type="predicted"/>
<feature type="region of interest" description="Disordered" evidence="1">
    <location>
        <begin position="1"/>
        <end position="59"/>
    </location>
</feature>
<evidence type="ECO:0008006" key="4">
    <source>
        <dbReference type="Google" id="ProtNLM"/>
    </source>
</evidence>
<sequence>MNTKESFTLPSLPPTAHHPSDARQRSTVAEQPIASSGMAISPPNDQRREQNEEEGPARIRGGCFPLPNGGCCYIIPIPCCC</sequence>
<reference evidence="2 3" key="1">
    <citation type="submission" date="2024-01" db="EMBL/GenBank/DDBJ databases">
        <title>A draft genome for the cacao thread blight pathogen Marasmiellus scandens.</title>
        <authorList>
            <person name="Baruah I.K."/>
            <person name="Leung J."/>
            <person name="Bukari Y."/>
            <person name="Amoako-Attah I."/>
            <person name="Meinhardt L.W."/>
            <person name="Bailey B.A."/>
            <person name="Cohen S.P."/>
        </authorList>
    </citation>
    <scope>NUCLEOTIDE SEQUENCE [LARGE SCALE GENOMIC DNA]</scope>
    <source>
        <strain evidence="2 3">GH-19</strain>
    </source>
</reference>
<evidence type="ECO:0000313" key="2">
    <source>
        <dbReference type="EMBL" id="KAK7460930.1"/>
    </source>
</evidence>
<keyword evidence="3" id="KW-1185">Reference proteome</keyword>
<evidence type="ECO:0000256" key="1">
    <source>
        <dbReference type="SAM" id="MobiDB-lite"/>
    </source>
</evidence>
<accession>A0ABR1JKD4</accession>
<organism evidence="2 3">
    <name type="scientific">Marasmiellus scandens</name>
    <dbReference type="NCBI Taxonomy" id="2682957"/>
    <lineage>
        <taxon>Eukaryota</taxon>
        <taxon>Fungi</taxon>
        <taxon>Dikarya</taxon>
        <taxon>Basidiomycota</taxon>
        <taxon>Agaricomycotina</taxon>
        <taxon>Agaricomycetes</taxon>
        <taxon>Agaricomycetidae</taxon>
        <taxon>Agaricales</taxon>
        <taxon>Marasmiineae</taxon>
        <taxon>Omphalotaceae</taxon>
        <taxon>Marasmiellus</taxon>
    </lineage>
</organism>
<gene>
    <name evidence="2" type="ORF">VKT23_008858</name>
</gene>
<dbReference type="Proteomes" id="UP001498398">
    <property type="component" value="Unassembled WGS sequence"/>
</dbReference>
<comment type="caution">
    <text evidence="2">The sequence shown here is derived from an EMBL/GenBank/DDBJ whole genome shotgun (WGS) entry which is preliminary data.</text>
</comment>
<protein>
    <recommendedName>
        <fullName evidence="4">Cysteine-rich transmembrane CYSTM domain-containing protein</fullName>
    </recommendedName>
</protein>
<evidence type="ECO:0000313" key="3">
    <source>
        <dbReference type="Proteomes" id="UP001498398"/>
    </source>
</evidence>
<name>A0ABR1JKD4_9AGAR</name>
<dbReference type="EMBL" id="JBANRG010000014">
    <property type="protein sequence ID" value="KAK7460930.1"/>
    <property type="molecule type" value="Genomic_DNA"/>
</dbReference>